<feature type="region of interest" description="Disordered" evidence="1">
    <location>
        <begin position="384"/>
        <end position="413"/>
    </location>
</feature>
<dbReference type="InterPro" id="IPR029058">
    <property type="entry name" value="AB_hydrolase_fold"/>
</dbReference>
<organism evidence="3 4">
    <name type="scientific">Rosistilla ulvae</name>
    <dbReference type="NCBI Taxonomy" id="1930277"/>
    <lineage>
        <taxon>Bacteria</taxon>
        <taxon>Pseudomonadati</taxon>
        <taxon>Planctomycetota</taxon>
        <taxon>Planctomycetia</taxon>
        <taxon>Pirellulales</taxon>
        <taxon>Pirellulaceae</taxon>
        <taxon>Rosistilla</taxon>
    </lineage>
</organism>
<keyword evidence="4" id="KW-1185">Reference proteome</keyword>
<dbReference type="RefSeq" id="WP_145348409.1">
    <property type="nucleotide sequence ID" value="NZ_CP036261.1"/>
</dbReference>
<proteinExistence type="predicted"/>
<dbReference type="KEGG" id="ruv:EC9_48420"/>
<dbReference type="OrthoDB" id="240076at2"/>
<protein>
    <recommendedName>
        <fullName evidence="5">Alpha/beta hydrolase family protein</fullName>
    </recommendedName>
</protein>
<name>A0A517M6X4_9BACT</name>
<dbReference type="Proteomes" id="UP000319557">
    <property type="component" value="Chromosome"/>
</dbReference>
<dbReference type="EMBL" id="CP036261">
    <property type="protein sequence ID" value="QDS90628.1"/>
    <property type="molecule type" value="Genomic_DNA"/>
</dbReference>
<feature type="signal peptide" evidence="2">
    <location>
        <begin position="1"/>
        <end position="23"/>
    </location>
</feature>
<reference evidence="3 4" key="1">
    <citation type="submission" date="2019-02" db="EMBL/GenBank/DDBJ databases">
        <title>Deep-cultivation of Planctomycetes and their phenomic and genomic characterization uncovers novel biology.</title>
        <authorList>
            <person name="Wiegand S."/>
            <person name="Jogler M."/>
            <person name="Boedeker C."/>
            <person name="Pinto D."/>
            <person name="Vollmers J."/>
            <person name="Rivas-Marin E."/>
            <person name="Kohn T."/>
            <person name="Peeters S.H."/>
            <person name="Heuer A."/>
            <person name="Rast P."/>
            <person name="Oberbeckmann S."/>
            <person name="Bunk B."/>
            <person name="Jeske O."/>
            <person name="Meyerdierks A."/>
            <person name="Storesund J.E."/>
            <person name="Kallscheuer N."/>
            <person name="Luecker S."/>
            <person name="Lage O.M."/>
            <person name="Pohl T."/>
            <person name="Merkel B.J."/>
            <person name="Hornburger P."/>
            <person name="Mueller R.-W."/>
            <person name="Bruemmer F."/>
            <person name="Labrenz M."/>
            <person name="Spormann A.M."/>
            <person name="Op den Camp H."/>
            <person name="Overmann J."/>
            <person name="Amann R."/>
            <person name="Jetten M.S.M."/>
            <person name="Mascher T."/>
            <person name="Medema M.H."/>
            <person name="Devos D.P."/>
            <person name="Kaster A.-K."/>
            <person name="Ovreas L."/>
            <person name="Rohde M."/>
            <person name="Galperin M.Y."/>
            <person name="Jogler C."/>
        </authorList>
    </citation>
    <scope>NUCLEOTIDE SEQUENCE [LARGE SCALE GENOMIC DNA]</scope>
    <source>
        <strain evidence="3 4">EC9</strain>
    </source>
</reference>
<dbReference type="SUPFAM" id="SSF53474">
    <property type="entry name" value="alpha/beta-Hydrolases"/>
    <property type="match status" value="1"/>
</dbReference>
<gene>
    <name evidence="3" type="ORF">EC9_48420</name>
</gene>
<keyword evidence="2" id="KW-0732">Signal</keyword>
<sequence length="413" mass="46281" precursor="true">MSTRCLTTCILLAILCNNRPVVAQEGSFLDAIRQRIQSAADNQTEEKKEQTRKKLESLFSIVTEGAREIYRTLPDDSQKAIDQRRQAWMDAMASGVDDLTGDDIERWLDNSDNVILRSLSRGGDAPSVNAQSRTDLLPEQWWYGKQNRTLAQLLTQPPETIIRREDLPGPPIWFVNGITTKKAEAIMMADEIAEQLGRRVHLLHNPTFMEPPNHSGLDVEGYGTDDLSECLHDRLWPATVFNKLNRMDAEQLQAMLDDGQTLQGNPTTRQLAYVLLTAREPISLITHSQGCIIARNAMFTMAMLGRREQAEQQIAWIAAGIPLNDKELSPLPLQTTILDVGDDPIAKIVGMRGGSREYRGTDHSFSDHYCRQIQAEQLWHDALPATDKPAVPPAPETSTETKPDAKSPKRVKL</sequence>
<feature type="chain" id="PRO_5021971559" description="Alpha/beta hydrolase family protein" evidence="2">
    <location>
        <begin position="24"/>
        <end position="413"/>
    </location>
</feature>
<evidence type="ECO:0000313" key="4">
    <source>
        <dbReference type="Proteomes" id="UP000319557"/>
    </source>
</evidence>
<dbReference type="AlphaFoldDB" id="A0A517M6X4"/>
<evidence type="ECO:0000313" key="3">
    <source>
        <dbReference type="EMBL" id="QDS90628.1"/>
    </source>
</evidence>
<evidence type="ECO:0000256" key="2">
    <source>
        <dbReference type="SAM" id="SignalP"/>
    </source>
</evidence>
<evidence type="ECO:0000256" key="1">
    <source>
        <dbReference type="SAM" id="MobiDB-lite"/>
    </source>
</evidence>
<accession>A0A517M6X4</accession>
<evidence type="ECO:0008006" key="5">
    <source>
        <dbReference type="Google" id="ProtNLM"/>
    </source>
</evidence>